<proteinExistence type="predicted"/>
<dbReference type="Pfam" id="PF19059">
    <property type="entry name" value="DUF5755"/>
    <property type="match status" value="1"/>
</dbReference>
<keyword evidence="2" id="KW-1133">Transmembrane helix</keyword>
<organism evidence="3">
    <name type="scientific">viral metagenome</name>
    <dbReference type="NCBI Taxonomy" id="1070528"/>
    <lineage>
        <taxon>unclassified sequences</taxon>
        <taxon>metagenomes</taxon>
        <taxon>organismal metagenomes</taxon>
    </lineage>
</organism>
<dbReference type="EMBL" id="MN740535">
    <property type="protein sequence ID" value="QHU32064.1"/>
    <property type="molecule type" value="Genomic_DNA"/>
</dbReference>
<accession>A0A6C0LR40</accession>
<keyword evidence="2" id="KW-0812">Transmembrane</keyword>
<feature type="compositionally biased region" description="Basic and acidic residues" evidence="1">
    <location>
        <begin position="58"/>
        <end position="71"/>
    </location>
</feature>
<reference evidence="3" key="1">
    <citation type="journal article" date="2020" name="Nature">
        <title>Giant virus diversity and host interactions through global metagenomics.</title>
        <authorList>
            <person name="Schulz F."/>
            <person name="Roux S."/>
            <person name="Paez-Espino D."/>
            <person name="Jungbluth S."/>
            <person name="Walsh D.A."/>
            <person name="Denef V.J."/>
            <person name="McMahon K.D."/>
            <person name="Konstantinidis K.T."/>
            <person name="Eloe-Fadrosh E.A."/>
            <person name="Kyrpides N.C."/>
            <person name="Woyke T."/>
        </authorList>
    </citation>
    <scope>NUCLEOTIDE SEQUENCE</scope>
    <source>
        <strain evidence="3">GVMAG-M-3300027963-41</strain>
    </source>
</reference>
<evidence type="ECO:0000313" key="3">
    <source>
        <dbReference type="EMBL" id="QHU32064.1"/>
    </source>
</evidence>
<name>A0A6C0LR40_9ZZZZ</name>
<keyword evidence="2" id="KW-0472">Membrane</keyword>
<sequence>MARGIANRLPKMRGGASCPPGVLCMDFSTIFCVICIIVIVLGFLAFLLTQLSSSAQRDVKPDVVQRKEARKYASPPDETVELVRTNETAPPFIPRVGGTAPMLGPLEPLGPWAQPTRGTGDPRFSPLAPEQSYYTPPDPGFVSPPIPAGVGAIIPINVQTQGYPDTYQQIGVLTAPGGTDMSASPNRTILPLFGRKLTTNRDRWNYYTRTDGMNPVQVPLQFKRRNCDDDNGCDEIITGDSVGVPILGQAYTANVFRYATPRYLPV</sequence>
<feature type="region of interest" description="Disordered" evidence="1">
    <location>
        <begin position="58"/>
        <end position="79"/>
    </location>
</feature>
<evidence type="ECO:0000256" key="2">
    <source>
        <dbReference type="SAM" id="Phobius"/>
    </source>
</evidence>
<evidence type="ECO:0000256" key="1">
    <source>
        <dbReference type="SAM" id="MobiDB-lite"/>
    </source>
</evidence>
<dbReference type="AlphaFoldDB" id="A0A6C0LR40"/>
<feature type="transmembrane region" description="Helical" evidence="2">
    <location>
        <begin position="21"/>
        <end position="48"/>
    </location>
</feature>
<dbReference type="InterPro" id="IPR043929">
    <property type="entry name" value="DUF5755"/>
</dbReference>
<protein>
    <submittedName>
        <fullName evidence="3">Uncharacterized protein</fullName>
    </submittedName>
</protein>